<dbReference type="Pfam" id="PF00107">
    <property type="entry name" value="ADH_zinc_N"/>
    <property type="match status" value="1"/>
</dbReference>
<dbReference type="SMART" id="SM00829">
    <property type="entry name" value="PKS_ER"/>
    <property type="match status" value="1"/>
</dbReference>
<evidence type="ECO:0000256" key="1">
    <source>
        <dbReference type="ARBA" id="ARBA00022857"/>
    </source>
</evidence>
<dbReference type="RefSeq" id="WP_121088287.1">
    <property type="nucleotide sequence ID" value="NZ_RBZU01000008.1"/>
</dbReference>
<dbReference type="Pfam" id="PF08240">
    <property type="entry name" value="ADH_N"/>
    <property type="match status" value="1"/>
</dbReference>
<protein>
    <submittedName>
        <fullName evidence="4">NAD(P)H-quinone oxidoreductase</fullName>
    </submittedName>
</protein>
<dbReference type="Gene3D" id="3.40.50.720">
    <property type="entry name" value="NAD(P)-binding Rossmann-like Domain"/>
    <property type="match status" value="1"/>
</dbReference>
<keyword evidence="2" id="KW-0560">Oxidoreductase</keyword>
<keyword evidence="5" id="KW-1185">Reference proteome</keyword>
<evidence type="ECO:0000313" key="4">
    <source>
        <dbReference type="EMBL" id="RKP51884.1"/>
    </source>
</evidence>
<feature type="domain" description="Enoyl reductase (ER)" evidence="3">
    <location>
        <begin position="20"/>
        <end position="333"/>
    </location>
</feature>
<dbReference type="OrthoDB" id="9780520at2"/>
<dbReference type="InterPro" id="IPR013149">
    <property type="entry name" value="ADH-like_C"/>
</dbReference>
<dbReference type="Proteomes" id="UP000270342">
    <property type="component" value="Unassembled WGS sequence"/>
</dbReference>
<dbReference type="CDD" id="cd05276">
    <property type="entry name" value="p53_inducible_oxidoreductase"/>
    <property type="match status" value="1"/>
</dbReference>
<dbReference type="Gene3D" id="3.90.180.10">
    <property type="entry name" value="Medium-chain alcohol dehydrogenases, catalytic domain"/>
    <property type="match status" value="1"/>
</dbReference>
<comment type="caution">
    <text evidence="4">The sequence shown here is derived from an EMBL/GenBank/DDBJ whole genome shotgun (WGS) entry which is preliminary data.</text>
</comment>
<evidence type="ECO:0000259" key="3">
    <source>
        <dbReference type="SMART" id="SM00829"/>
    </source>
</evidence>
<dbReference type="SUPFAM" id="SSF51735">
    <property type="entry name" value="NAD(P)-binding Rossmann-fold domains"/>
    <property type="match status" value="1"/>
</dbReference>
<evidence type="ECO:0000313" key="5">
    <source>
        <dbReference type="Proteomes" id="UP000270342"/>
    </source>
</evidence>
<dbReference type="AlphaFoldDB" id="A0A494XUV4"/>
<reference evidence="4 5" key="1">
    <citation type="submission" date="2018-10" db="EMBL/GenBank/DDBJ databases">
        <title>Robbsia sp. DHC34, isolated from soil.</title>
        <authorList>
            <person name="Gao Z.-H."/>
            <person name="Qiu L.-H."/>
        </authorList>
    </citation>
    <scope>NUCLEOTIDE SEQUENCE [LARGE SCALE GENOMIC DNA]</scope>
    <source>
        <strain evidence="4 5">DHC34</strain>
    </source>
</reference>
<proteinExistence type="predicted"/>
<name>A0A494XUV4_9BURK</name>
<dbReference type="EMBL" id="RBZU01000008">
    <property type="protein sequence ID" value="RKP51884.1"/>
    <property type="molecule type" value="Genomic_DNA"/>
</dbReference>
<dbReference type="InterPro" id="IPR020843">
    <property type="entry name" value="ER"/>
</dbReference>
<organism evidence="4 5">
    <name type="scientific">Pararobbsia silviterrae</name>
    <dbReference type="NCBI Taxonomy" id="1792498"/>
    <lineage>
        <taxon>Bacteria</taxon>
        <taxon>Pseudomonadati</taxon>
        <taxon>Pseudomonadota</taxon>
        <taxon>Betaproteobacteria</taxon>
        <taxon>Burkholderiales</taxon>
        <taxon>Burkholderiaceae</taxon>
        <taxon>Pararobbsia</taxon>
    </lineage>
</organism>
<sequence>MNDSALAHSTTAFIDHGTGGSPDCMHLASRARPTPGPGEVLIEVAYAGVNRPDVLQRSGSYPPPPGASPYLGLEVSGHIVALGEGATRWRVGDAVCALVPGGGYAQYCVTHATHCLPVPNGMSLLEAAALPETYFTVWTNVFERGRLQAGETFLVHGGSSGIGLTAIQLAHELGARVFTTVGNHEKAQACLAAGAERAIHYRDEDFVAAVKSLTNNEGVNLILDMVGGSYMPRNIQSLALEGRLVQIAFLEGSRLDIDATPIMLRRLTITGSTLRARSTEQKAAIAASLEHTVWPWLEAGRARPVIHRVLPLAEVRAAHALMESSAHIGKIVLNVGEL</sequence>
<dbReference type="PANTHER" id="PTHR48106:SF8">
    <property type="entry name" value="OS02G0805600 PROTEIN"/>
    <property type="match status" value="1"/>
</dbReference>
<dbReference type="InterPro" id="IPR013154">
    <property type="entry name" value="ADH-like_N"/>
</dbReference>
<gene>
    <name evidence="4" type="ORF">D7S86_18215</name>
</gene>
<accession>A0A494XUV4</accession>
<evidence type="ECO:0000256" key="2">
    <source>
        <dbReference type="ARBA" id="ARBA00023002"/>
    </source>
</evidence>
<dbReference type="SUPFAM" id="SSF50129">
    <property type="entry name" value="GroES-like"/>
    <property type="match status" value="1"/>
</dbReference>
<dbReference type="InterPro" id="IPR036291">
    <property type="entry name" value="NAD(P)-bd_dom_sf"/>
</dbReference>
<dbReference type="InterPro" id="IPR014189">
    <property type="entry name" value="Quinone_OxRdtase_PIG3"/>
</dbReference>
<dbReference type="GO" id="GO:0070402">
    <property type="term" value="F:NADPH binding"/>
    <property type="evidence" value="ECO:0007669"/>
    <property type="project" value="TreeGrafter"/>
</dbReference>
<dbReference type="NCBIfam" id="TIGR02824">
    <property type="entry name" value="quinone_pig3"/>
    <property type="match status" value="1"/>
</dbReference>
<keyword evidence="1" id="KW-0521">NADP</keyword>
<dbReference type="GO" id="GO:0016651">
    <property type="term" value="F:oxidoreductase activity, acting on NAD(P)H"/>
    <property type="evidence" value="ECO:0007669"/>
    <property type="project" value="TreeGrafter"/>
</dbReference>
<dbReference type="PANTHER" id="PTHR48106">
    <property type="entry name" value="QUINONE OXIDOREDUCTASE PIG3-RELATED"/>
    <property type="match status" value="1"/>
</dbReference>
<dbReference type="InterPro" id="IPR011032">
    <property type="entry name" value="GroES-like_sf"/>
</dbReference>